<dbReference type="FunFam" id="3.30.2410.10:FF:000003">
    <property type="entry name" value="probable E3 ubiquitin-protein ligase HERC4 isoform X1"/>
    <property type="match status" value="1"/>
</dbReference>
<dbReference type="Pfam" id="PF00632">
    <property type="entry name" value="HECT"/>
    <property type="match status" value="2"/>
</dbReference>
<dbReference type="Gene3D" id="6.10.130.10">
    <property type="entry name" value="Ubiquitin-protein ligase E3A, N-terminal zinc-binding domain (AZUL)"/>
    <property type="match status" value="1"/>
</dbReference>
<evidence type="ECO:0000256" key="6">
    <source>
        <dbReference type="SAM" id="MobiDB-lite"/>
    </source>
</evidence>
<feature type="region of interest" description="Disordered" evidence="6">
    <location>
        <begin position="1"/>
        <end position="23"/>
    </location>
</feature>
<dbReference type="STRING" id="341454.A0A4S2N596"/>
<dbReference type="SUPFAM" id="SSF56204">
    <property type="entry name" value="Hect, E3 ligase catalytic domain"/>
    <property type="match status" value="1"/>
</dbReference>
<keyword evidence="3" id="KW-0808">Transferase</keyword>
<feature type="region of interest" description="Disordered" evidence="6">
    <location>
        <begin position="972"/>
        <end position="999"/>
    </location>
</feature>
<keyword evidence="9" id="KW-1185">Reference proteome</keyword>
<dbReference type="InParanoid" id="A0A4S2N596"/>
<dbReference type="InterPro" id="IPR000569">
    <property type="entry name" value="HECT_dom"/>
</dbReference>
<gene>
    <name evidence="8" type="ORF">EX30DRAFT_391906</name>
</gene>
<keyword evidence="4 5" id="KW-0833">Ubl conjugation pathway</keyword>
<dbReference type="PANTHER" id="PTHR45700:SF8">
    <property type="entry name" value="HECT-TYPE E3 UBIQUITIN TRANSFERASE"/>
    <property type="match status" value="1"/>
</dbReference>
<evidence type="ECO:0000256" key="1">
    <source>
        <dbReference type="ARBA" id="ARBA00000885"/>
    </source>
</evidence>
<protein>
    <recommendedName>
        <fullName evidence="2">HECT-type E3 ubiquitin transferase</fullName>
        <ecNumber evidence="2">2.3.2.26</ecNumber>
    </recommendedName>
</protein>
<feature type="compositionally biased region" description="Polar residues" evidence="6">
    <location>
        <begin position="1041"/>
        <end position="1058"/>
    </location>
</feature>
<dbReference type="Gene3D" id="3.90.1750.10">
    <property type="entry name" value="Hect, E3 ligase catalytic domains"/>
    <property type="match status" value="1"/>
</dbReference>
<dbReference type="InterPro" id="IPR042556">
    <property type="entry name" value="AZUL_sf"/>
</dbReference>
<dbReference type="Proteomes" id="UP000298138">
    <property type="component" value="Unassembled WGS sequence"/>
</dbReference>
<dbReference type="AlphaFoldDB" id="A0A4S2N596"/>
<sequence>MPGTTTHGRRSTTSSSSTISDISLCPSNAPPIIRNNTISLHDTKRLLSAVEDARKRKFQSLVRRYMNQLLYGCQRAECDTPTCYTWRKRQSQQRRFTVLSARIIACMLASQDDPFQALCPGKPVVQTLDSDKQALTDVTTGEAKNRRAKKRTVPAATDKGLKDPKSFTQQLFSTMTLRMVEWIGLPPLLTTSQQSHIDSEPQEPPRLRFGNEAMDVMDTGRMTQDSEAVTQALHQEILQQQPKRRGFPGLRDVTPTGHANHKMRISTSGLFDTPSQSLPFPPSRPEHRGRNRRNSTPLTQVTPTHRSDKETHVMMDSTASEEPVVQQTLKSMSAAIAFELKGLVENSPEPEKGNAAAFVRQSLFYTFSTPSILINSFAQPGGMQDTTDVNVDPESIDKCLQVLFEKEKWKGLVVQSMWRGVGNVFTETGKGLSPQDAATVIIIGLHVLANCLIADEDVFSQVSLLRASGTVSASRNEVAPDIGLDDEMGQRLMRRILRALDFRFTDIQSPKTAEHVQRYLTWCFERERARNLVIDPQSGLPISLGAIPADQSRSLSRCTLEWTRTVFMQNWNGSCYIRRNSIAGSCVAMFQLLLESNTIDRTLFHTRAVGARIDPIIKPADWFFSTPSKRLPGYIHLMDYPYLIPLETTVAFFRSINIDLMKKAYEEAHIAHRLAVQMSRITGYRELDLVRKPQLTISMTAYLMVLVRRHHLIEDALNTFLYREPIEFSRPMKVKFLDGEIGLDHGGVQQEFFGAVTEELLNPDYGMFTTNERTHVSWFSVAPLEGMQKYELFGIIVGLAVYNGVTLRMHFPKALYMKLLGLEVGLEDIADGWPERYRGFKQLLNWSDGDVSAFTLSYVYEYCVFGHLRSINMLAAKERGLEFLDLQIPKLKQKARARRKSVRNERTQRSTPNPFSLDVGSDNWLPLPDRDSWLGEGLNEAMDQIMREASENVRPDVPRYTLSIRDLSEVLAEQDDSEHGSGESDEHTTESPDNDSPLHTRQVSFLQDDTVSQVPSPEDYTAPSSPSNVSNASSVSRRTHAFSSAATMGSTCSEGRTLSPSPSSSHQSEDENDEDTNPPDTIIISEDTEDAPQVTNENREDYVRDYISWITERSIRRQYEAFERGFFSVCSRRAISLFSPSGLKALVEGDQSAFIDVDELEAVFTYEDGYSPEDRVIKYFWEVVREFTEEQKTQLLEFITSSPRVPVGGVQKLKICIGKMGDPEHLPSSFTCFGKLKLPEYESKEQLREKLLIAIQHTLGFGAM</sequence>
<dbReference type="PANTHER" id="PTHR45700">
    <property type="entry name" value="UBIQUITIN-PROTEIN LIGASE E3C"/>
    <property type="match status" value="1"/>
</dbReference>
<evidence type="ECO:0000259" key="7">
    <source>
        <dbReference type="PROSITE" id="PS50237"/>
    </source>
</evidence>
<feature type="region of interest" description="Disordered" evidence="6">
    <location>
        <begin position="139"/>
        <end position="161"/>
    </location>
</feature>
<feature type="compositionally biased region" description="Polar residues" evidence="6">
    <location>
        <begin position="294"/>
        <end position="304"/>
    </location>
</feature>
<feature type="active site" description="Glycyl thioester intermediate" evidence="5">
    <location>
        <position position="1232"/>
    </location>
</feature>
<accession>A0A4S2N596</accession>
<dbReference type="EC" id="2.3.2.26" evidence="2"/>
<dbReference type="EMBL" id="ML220112">
    <property type="protein sequence ID" value="TGZ84448.1"/>
    <property type="molecule type" value="Genomic_DNA"/>
</dbReference>
<dbReference type="Gene3D" id="3.30.2410.10">
    <property type="entry name" value="Hect, E3 ligase catalytic domain"/>
    <property type="match status" value="1"/>
</dbReference>
<evidence type="ECO:0000256" key="5">
    <source>
        <dbReference type="PROSITE-ProRule" id="PRU00104"/>
    </source>
</evidence>
<reference evidence="8 9" key="1">
    <citation type="submission" date="2019-04" db="EMBL/GenBank/DDBJ databases">
        <title>Comparative genomics and transcriptomics to analyze fruiting body development in filamentous ascomycetes.</title>
        <authorList>
            <consortium name="DOE Joint Genome Institute"/>
            <person name="Lutkenhaus R."/>
            <person name="Traeger S."/>
            <person name="Breuer J."/>
            <person name="Kuo A."/>
            <person name="Lipzen A."/>
            <person name="Pangilinan J."/>
            <person name="Dilworth D."/>
            <person name="Sandor L."/>
            <person name="Poggeler S."/>
            <person name="Barry K."/>
            <person name="Grigoriev I.V."/>
            <person name="Nowrousian M."/>
        </authorList>
    </citation>
    <scope>NUCLEOTIDE SEQUENCE [LARGE SCALE GENOMIC DNA]</scope>
    <source>
        <strain evidence="8 9">CBS 389.68</strain>
    </source>
</reference>
<evidence type="ECO:0000256" key="4">
    <source>
        <dbReference type="ARBA" id="ARBA00022786"/>
    </source>
</evidence>
<comment type="catalytic activity">
    <reaction evidence="1">
        <text>S-ubiquitinyl-[E2 ubiquitin-conjugating enzyme]-L-cysteine + [acceptor protein]-L-lysine = [E2 ubiquitin-conjugating enzyme]-L-cysteine + N(6)-ubiquitinyl-[acceptor protein]-L-lysine.</text>
        <dbReference type="EC" id="2.3.2.26"/>
    </reaction>
</comment>
<dbReference type="InterPro" id="IPR032353">
    <property type="entry name" value="AZUL"/>
</dbReference>
<feature type="region of interest" description="Disordered" evidence="6">
    <location>
        <begin position="895"/>
        <end position="923"/>
    </location>
</feature>
<feature type="domain" description="HECT" evidence="7">
    <location>
        <begin position="724"/>
        <end position="1264"/>
    </location>
</feature>
<dbReference type="InterPro" id="IPR044611">
    <property type="entry name" value="E3A/B/C-like"/>
</dbReference>
<evidence type="ECO:0000256" key="2">
    <source>
        <dbReference type="ARBA" id="ARBA00012485"/>
    </source>
</evidence>
<feature type="region of interest" description="Disordered" evidence="6">
    <location>
        <begin position="1012"/>
        <end position="1097"/>
    </location>
</feature>
<dbReference type="InterPro" id="IPR035983">
    <property type="entry name" value="Hect_E3_ubiquitin_ligase"/>
</dbReference>
<evidence type="ECO:0000256" key="3">
    <source>
        <dbReference type="ARBA" id="ARBA00022679"/>
    </source>
</evidence>
<dbReference type="SMART" id="SM00119">
    <property type="entry name" value="HECTc"/>
    <property type="match status" value="1"/>
</dbReference>
<evidence type="ECO:0000313" key="8">
    <source>
        <dbReference type="EMBL" id="TGZ84448.1"/>
    </source>
</evidence>
<feature type="compositionally biased region" description="Basic and acidic residues" evidence="6">
    <location>
        <begin position="977"/>
        <end position="990"/>
    </location>
</feature>
<name>A0A4S2N596_9PEZI</name>
<dbReference type="GO" id="GO:0061630">
    <property type="term" value="F:ubiquitin protein ligase activity"/>
    <property type="evidence" value="ECO:0007669"/>
    <property type="project" value="UniProtKB-EC"/>
</dbReference>
<evidence type="ECO:0000313" key="9">
    <source>
        <dbReference type="Proteomes" id="UP000298138"/>
    </source>
</evidence>
<proteinExistence type="predicted"/>
<dbReference type="OrthoDB" id="5981550at2759"/>
<dbReference type="PROSITE" id="PS50237">
    <property type="entry name" value="HECT"/>
    <property type="match status" value="1"/>
</dbReference>
<organism evidence="8 9">
    <name type="scientific">Ascodesmis nigricans</name>
    <dbReference type="NCBI Taxonomy" id="341454"/>
    <lineage>
        <taxon>Eukaryota</taxon>
        <taxon>Fungi</taxon>
        <taxon>Dikarya</taxon>
        <taxon>Ascomycota</taxon>
        <taxon>Pezizomycotina</taxon>
        <taxon>Pezizomycetes</taxon>
        <taxon>Pezizales</taxon>
        <taxon>Ascodesmidaceae</taxon>
        <taxon>Ascodesmis</taxon>
    </lineage>
</organism>
<feature type="compositionally biased region" description="Polar residues" evidence="6">
    <location>
        <begin position="267"/>
        <end position="278"/>
    </location>
</feature>
<dbReference type="Pfam" id="PF16558">
    <property type="entry name" value="AZUL"/>
    <property type="match status" value="1"/>
</dbReference>
<feature type="region of interest" description="Disordered" evidence="6">
    <location>
        <begin position="267"/>
        <end position="308"/>
    </location>
</feature>
<dbReference type="GO" id="GO:0000209">
    <property type="term" value="P:protein polyubiquitination"/>
    <property type="evidence" value="ECO:0007669"/>
    <property type="project" value="InterPro"/>
</dbReference>
<feature type="compositionally biased region" description="Low complexity" evidence="6">
    <location>
        <begin position="1022"/>
        <end position="1036"/>
    </location>
</feature>